<evidence type="ECO:0000256" key="1">
    <source>
        <dbReference type="SAM" id="Phobius"/>
    </source>
</evidence>
<evidence type="ECO:0000313" key="3">
    <source>
        <dbReference type="Proteomes" id="UP000016658"/>
    </source>
</evidence>
<keyword evidence="1" id="KW-0472">Membrane</keyword>
<feature type="transmembrane region" description="Helical" evidence="1">
    <location>
        <begin position="119"/>
        <end position="138"/>
    </location>
</feature>
<organism evidence="2 3">
    <name type="scientific">Faecalitalea cylindroides ATCC 27803</name>
    <dbReference type="NCBI Taxonomy" id="649755"/>
    <lineage>
        <taxon>Bacteria</taxon>
        <taxon>Bacillati</taxon>
        <taxon>Bacillota</taxon>
        <taxon>Erysipelotrichia</taxon>
        <taxon>Erysipelotrichales</taxon>
        <taxon>Erysipelotrichaceae</taxon>
        <taxon>Faecalitalea</taxon>
    </lineage>
</organism>
<feature type="transmembrane region" description="Helical" evidence="1">
    <location>
        <begin position="46"/>
        <end position="67"/>
    </location>
</feature>
<dbReference type="RefSeq" id="WP_035400702.1">
    <property type="nucleotide sequence ID" value="NZ_KI270975.1"/>
</dbReference>
<evidence type="ECO:0008006" key="4">
    <source>
        <dbReference type="Google" id="ProtNLM"/>
    </source>
</evidence>
<feature type="transmembrane region" description="Helical" evidence="1">
    <location>
        <begin position="79"/>
        <end position="99"/>
    </location>
</feature>
<proteinExistence type="predicted"/>
<protein>
    <recommendedName>
        <fullName evidence="4">DUF2975 domain-containing protein</fullName>
    </recommendedName>
</protein>
<comment type="caution">
    <text evidence="2">The sequence shown here is derived from an EMBL/GenBank/DDBJ whole genome shotgun (WGS) entry which is preliminary data.</text>
</comment>
<keyword evidence="1" id="KW-1133">Transmembrane helix</keyword>
<sequence>MKTSYKMLNKLQKSLLLSIFLVALSLITYLMMLVPQLLDTELEKEIPALINVYVNIFGLTLILLNLILMLKSNKVFSRFLFLSTKFAGITMLVISIIIPHLKDYLPFDTVVFIIGDFQLFDFGYLCAGALVVSLNLIIERGIKYQFEVEEETV</sequence>
<gene>
    <name evidence="2" type="ORF">HMPREF0367_00358</name>
</gene>
<evidence type="ECO:0000313" key="2">
    <source>
        <dbReference type="EMBL" id="ERK46809.1"/>
    </source>
</evidence>
<dbReference type="HOGENOM" id="CLU_1710543_0_0_9"/>
<name>U2PSP9_9FIRM</name>
<dbReference type="AlphaFoldDB" id="U2PSP9"/>
<feature type="transmembrane region" description="Helical" evidence="1">
    <location>
        <begin position="15"/>
        <end position="34"/>
    </location>
</feature>
<reference evidence="2 3" key="1">
    <citation type="submission" date="2013-06" db="EMBL/GenBank/DDBJ databases">
        <authorList>
            <person name="Weinstock G."/>
            <person name="Sodergren E."/>
            <person name="Lobos E.A."/>
            <person name="Fulton L."/>
            <person name="Fulton R."/>
            <person name="Courtney L."/>
            <person name="Fronick C."/>
            <person name="O'Laughlin M."/>
            <person name="Godfrey J."/>
            <person name="Wilson R.M."/>
            <person name="Miner T."/>
            <person name="Farmer C."/>
            <person name="Delehaunty K."/>
            <person name="Cordes M."/>
            <person name="Minx P."/>
            <person name="Tomlinson C."/>
            <person name="Chen J."/>
            <person name="Wollam A."/>
            <person name="Pepin K.H."/>
            <person name="Bhonagiri V."/>
            <person name="Zhang X."/>
            <person name="Warren W."/>
            <person name="Mitreva M."/>
            <person name="Mardis E.R."/>
            <person name="Wilson R.K."/>
        </authorList>
    </citation>
    <scope>NUCLEOTIDE SEQUENCE [LARGE SCALE GENOMIC DNA]</scope>
    <source>
        <strain evidence="2 3">ATCC 27803</strain>
    </source>
</reference>
<accession>U2PSP9</accession>
<keyword evidence="1" id="KW-0812">Transmembrane</keyword>
<dbReference type="Proteomes" id="UP000016658">
    <property type="component" value="Unassembled WGS sequence"/>
</dbReference>
<dbReference type="EMBL" id="AWVI01000018">
    <property type="protein sequence ID" value="ERK46809.1"/>
    <property type="molecule type" value="Genomic_DNA"/>
</dbReference>